<protein>
    <submittedName>
        <fullName evidence="3">PWWP domain-containing protein2</fullName>
    </submittedName>
</protein>
<feature type="compositionally biased region" description="Basic and acidic residues" evidence="1">
    <location>
        <begin position="360"/>
        <end position="383"/>
    </location>
</feature>
<dbReference type="Proteomes" id="UP000186594">
    <property type="component" value="Unassembled WGS sequence"/>
</dbReference>
<feature type="region of interest" description="Disordered" evidence="1">
    <location>
        <begin position="333"/>
        <end position="456"/>
    </location>
</feature>
<dbReference type="Pfam" id="PF00855">
    <property type="entry name" value="PWWP"/>
    <property type="match status" value="1"/>
</dbReference>
<dbReference type="CDD" id="cd05840">
    <property type="entry name" value="PWWP_ScIOC4-like"/>
    <property type="match status" value="1"/>
</dbReference>
<dbReference type="AlphaFoldDB" id="A0A1U7LHJ1"/>
<dbReference type="InterPro" id="IPR035441">
    <property type="entry name" value="TFIIS/LEDGF_dom_sf"/>
</dbReference>
<gene>
    <name evidence="3" type="ORF">NEOLI_004401</name>
</gene>
<evidence type="ECO:0000313" key="3">
    <source>
        <dbReference type="EMBL" id="OLL22125.1"/>
    </source>
</evidence>
<feature type="compositionally biased region" description="Basic residues" evidence="1">
    <location>
        <begin position="163"/>
        <end position="176"/>
    </location>
</feature>
<feature type="compositionally biased region" description="Basic and acidic residues" evidence="1">
    <location>
        <begin position="415"/>
        <end position="433"/>
    </location>
</feature>
<feature type="compositionally biased region" description="Basic residues" evidence="1">
    <location>
        <begin position="190"/>
        <end position="201"/>
    </location>
</feature>
<reference evidence="3 4" key="1">
    <citation type="submission" date="2016-04" db="EMBL/GenBank/DDBJ databases">
        <title>Evolutionary innovation and constraint leading to complex multicellularity in the Ascomycota.</title>
        <authorList>
            <person name="Cisse O."/>
            <person name="Nguyen A."/>
            <person name="Hewitt D.A."/>
            <person name="Jedd G."/>
            <person name="Stajich J.E."/>
        </authorList>
    </citation>
    <scope>NUCLEOTIDE SEQUENCE [LARGE SCALE GENOMIC DNA]</scope>
    <source>
        <strain evidence="3 4">DAH-3</strain>
    </source>
</reference>
<evidence type="ECO:0000313" key="4">
    <source>
        <dbReference type="Proteomes" id="UP000186594"/>
    </source>
</evidence>
<keyword evidence="4" id="KW-1185">Reference proteome</keyword>
<dbReference type="STRING" id="1198029.A0A1U7LHJ1"/>
<accession>A0A1U7LHJ1</accession>
<proteinExistence type="predicted"/>
<organism evidence="3 4">
    <name type="scientific">Neolecta irregularis (strain DAH-3)</name>
    <dbReference type="NCBI Taxonomy" id="1198029"/>
    <lineage>
        <taxon>Eukaryota</taxon>
        <taxon>Fungi</taxon>
        <taxon>Dikarya</taxon>
        <taxon>Ascomycota</taxon>
        <taxon>Taphrinomycotina</taxon>
        <taxon>Neolectales</taxon>
        <taxon>Neolectaceae</taxon>
        <taxon>Neolecta</taxon>
    </lineage>
</organism>
<evidence type="ECO:0000259" key="2">
    <source>
        <dbReference type="PROSITE" id="PS50812"/>
    </source>
</evidence>
<dbReference type="OMA" id="WPVIVCD"/>
<feature type="compositionally biased region" description="Basic and acidic residues" evidence="1">
    <location>
        <begin position="221"/>
        <end position="230"/>
    </location>
</feature>
<dbReference type="Gene3D" id="1.20.930.10">
    <property type="entry name" value="Conserved domain common to transcription factors TFIIS, elongin A, CRSP70"/>
    <property type="match status" value="1"/>
</dbReference>
<dbReference type="EMBL" id="LXFE01003884">
    <property type="protein sequence ID" value="OLL22125.1"/>
    <property type="molecule type" value="Genomic_DNA"/>
</dbReference>
<dbReference type="InterPro" id="IPR035503">
    <property type="entry name" value="IOC4-like_PWWP"/>
</dbReference>
<dbReference type="SMART" id="SM00293">
    <property type="entry name" value="PWWP"/>
    <property type="match status" value="1"/>
</dbReference>
<feature type="domain" description="PWWP" evidence="2">
    <location>
        <begin position="14"/>
        <end position="81"/>
    </location>
</feature>
<evidence type="ECO:0000256" key="1">
    <source>
        <dbReference type="SAM" id="MobiDB-lite"/>
    </source>
</evidence>
<dbReference type="InterPro" id="IPR017923">
    <property type="entry name" value="TFIIS_N"/>
</dbReference>
<dbReference type="SUPFAM" id="SSF63748">
    <property type="entry name" value="Tudor/PWWP/MBT"/>
    <property type="match status" value="1"/>
</dbReference>
<dbReference type="SUPFAM" id="SSF47676">
    <property type="entry name" value="Conserved domain common to transcription factors TFIIS, elongin A, CRSP70"/>
    <property type="match status" value="1"/>
</dbReference>
<feature type="compositionally biased region" description="Basic and acidic residues" evidence="1">
    <location>
        <begin position="396"/>
        <end position="406"/>
    </location>
</feature>
<sequence length="456" mass="50518">MFDSPSAPLRALTPGTLVLGKIKGYPWWPGIACFLVTDEQVTEEAIKLKPANKSEIYAVYFFPDANYLWASKSEVKPLRPEEIDNFLKLGKGSKDLKDAYKMATKPPTLQQITDFVKNGFSAAAGNAESDHEEIEEEEDIDMHESNDDGEAVPPEDEEEPVAKPKKKTPVSKKRKKSESVDGDEDEEPKKKPRKTPAKRTPSKTPAKKATNGKSKVTQKSAQKDRRKITNSDEEVEPVEKVLPSPDKIEKDVLFVRHKLQKALLSAGAEIKPEDMLNVKSQLEKLSKFDGLTSPILKATKIGKVLKRIVNLVEIPRDEELKIKEGAQNILDQWRKLADSGSPEKPEANGANGKAPPPHWSKIEAGDQTHSNNEAEKSVAKEEESYILETGYASATETKETPPKDRVAASSSETRQTGEIKPDDAQYKCQREEATASLSQEFPSAAEKGVDSEPTYL</sequence>
<feature type="compositionally biased region" description="Acidic residues" evidence="1">
    <location>
        <begin position="130"/>
        <end position="159"/>
    </location>
</feature>
<feature type="compositionally biased region" description="Basic and acidic residues" evidence="1">
    <location>
        <begin position="333"/>
        <end position="346"/>
    </location>
</feature>
<feature type="compositionally biased region" description="Polar residues" evidence="1">
    <location>
        <begin position="211"/>
        <end position="220"/>
    </location>
</feature>
<comment type="caution">
    <text evidence="3">The sequence shown here is derived from an EMBL/GenBank/DDBJ whole genome shotgun (WGS) entry which is preliminary data.</text>
</comment>
<dbReference type="PROSITE" id="PS50812">
    <property type="entry name" value="PWWP"/>
    <property type="match status" value="1"/>
</dbReference>
<name>A0A1U7LHJ1_NEOID</name>
<dbReference type="OrthoDB" id="62853at2759"/>
<feature type="region of interest" description="Disordered" evidence="1">
    <location>
        <begin position="124"/>
        <end position="242"/>
    </location>
</feature>
<dbReference type="Gene3D" id="2.30.30.140">
    <property type="match status" value="1"/>
</dbReference>
<dbReference type="InterPro" id="IPR000313">
    <property type="entry name" value="PWWP_dom"/>
</dbReference>
<dbReference type="Pfam" id="PF08711">
    <property type="entry name" value="Med26"/>
    <property type="match status" value="1"/>
</dbReference>